<dbReference type="InterPro" id="IPR027417">
    <property type="entry name" value="P-loop_NTPase"/>
</dbReference>
<dbReference type="UniPathway" id="UPA00053">
    <property type="reaction ID" value="UER00088"/>
</dbReference>
<proteinExistence type="inferred from homology"/>
<comment type="catalytic activity">
    <reaction evidence="7">
        <text>shikimate + ATP = 3-phosphoshikimate + ADP + H(+)</text>
        <dbReference type="Rhea" id="RHEA:13121"/>
        <dbReference type="ChEBI" id="CHEBI:15378"/>
        <dbReference type="ChEBI" id="CHEBI:30616"/>
        <dbReference type="ChEBI" id="CHEBI:36208"/>
        <dbReference type="ChEBI" id="CHEBI:145989"/>
        <dbReference type="ChEBI" id="CHEBI:456216"/>
        <dbReference type="EC" id="2.7.1.71"/>
    </reaction>
</comment>
<gene>
    <name evidence="7" type="primary">aroK</name>
    <name evidence="8" type="ORF">SAMN04489796_102416</name>
</gene>
<comment type="cofactor">
    <cofactor evidence="7">
        <name>Mg(2+)</name>
        <dbReference type="ChEBI" id="CHEBI:18420"/>
    </cofactor>
    <text evidence="7">Binds 1 Mg(2+) ion per subunit.</text>
</comment>
<dbReference type="GO" id="GO:0005524">
    <property type="term" value="F:ATP binding"/>
    <property type="evidence" value="ECO:0007669"/>
    <property type="project" value="UniProtKB-UniRule"/>
</dbReference>
<feature type="binding site" evidence="7">
    <location>
        <position position="56"/>
    </location>
    <ligand>
        <name>substrate</name>
    </ligand>
</feature>
<dbReference type="EC" id="2.7.1.71" evidence="7"/>
<organism evidence="8 9">
    <name type="scientific">Winogradskyella thalassocola</name>
    <dbReference type="NCBI Taxonomy" id="262004"/>
    <lineage>
        <taxon>Bacteria</taxon>
        <taxon>Pseudomonadati</taxon>
        <taxon>Bacteroidota</taxon>
        <taxon>Flavobacteriia</taxon>
        <taxon>Flavobacteriales</taxon>
        <taxon>Flavobacteriaceae</taxon>
        <taxon>Winogradskyella</taxon>
    </lineage>
</organism>
<feature type="binding site" evidence="7">
    <location>
        <begin position="10"/>
        <end position="15"/>
    </location>
    <ligand>
        <name>ATP</name>
        <dbReference type="ChEBI" id="CHEBI:30616"/>
    </ligand>
</feature>
<dbReference type="STRING" id="262004.SAMN04489796_102416"/>
<evidence type="ECO:0000256" key="3">
    <source>
        <dbReference type="ARBA" id="ARBA00022741"/>
    </source>
</evidence>
<dbReference type="GO" id="GO:0004765">
    <property type="term" value="F:shikimate kinase activity"/>
    <property type="evidence" value="ECO:0007669"/>
    <property type="project" value="UniProtKB-UniRule"/>
</dbReference>
<evidence type="ECO:0000256" key="6">
    <source>
        <dbReference type="ARBA" id="ARBA00023141"/>
    </source>
</evidence>
<dbReference type="InterPro" id="IPR000623">
    <property type="entry name" value="Shikimate_kinase/TSH1"/>
</dbReference>
<keyword evidence="1 7" id="KW-0028">Amino-acid biosynthesis</keyword>
<dbReference type="GO" id="GO:0009073">
    <property type="term" value="P:aromatic amino acid family biosynthetic process"/>
    <property type="evidence" value="ECO:0007669"/>
    <property type="project" value="UniProtKB-KW"/>
</dbReference>
<accession>A0A1G8BTX1</accession>
<dbReference type="GO" id="GO:0008652">
    <property type="term" value="P:amino acid biosynthetic process"/>
    <property type="evidence" value="ECO:0007669"/>
    <property type="project" value="UniProtKB-KW"/>
</dbReference>
<dbReference type="Proteomes" id="UP000199492">
    <property type="component" value="Unassembled WGS sequence"/>
</dbReference>
<evidence type="ECO:0000256" key="5">
    <source>
        <dbReference type="ARBA" id="ARBA00022840"/>
    </source>
</evidence>
<dbReference type="PANTHER" id="PTHR21087">
    <property type="entry name" value="SHIKIMATE KINASE"/>
    <property type="match status" value="1"/>
</dbReference>
<feature type="binding site" evidence="7">
    <location>
        <position position="120"/>
    </location>
    <ligand>
        <name>ATP</name>
        <dbReference type="ChEBI" id="CHEBI:30616"/>
    </ligand>
</feature>
<dbReference type="InterPro" id="IPR031322">
    <property type="entry name" value="Shikimate/glucono_kinase"/>
</dbReference>
<keyword evidence="9" id="KW-1185">Reference proteome</keyword>
<comment type="similarity">
    <text evidence="7">Belongs to the shikimate kinase family.</text>
</comment>
<dbReference type="GO" id="GO:0009423">
    <property type="term" value="P:chorismate biosynthetic process"/>
    <property type="evidence" value="ECO:0007669"/>
    <property type="project" value="UniProtKB-UniRule"/>
</dbReference>
<protein>
    <recommendedName>
        <fullName evidence="7">Shikimate kinase</fullName>
        <shortName evidence="7">SK</shortName>
        <ecNumber evidence="7">2.7.1.71</ecNumber>
    </recommendedName>
</protein>
<keyword evidence="7" id="KW-0963">Cytoplasm</keyword>
<reference evidence="9" key="1">
    <citation type="submission" date="2016-10" db="EMBL/GenBank/DDBJ databases">
        <authorList>
            <person name="Varghese N."/>
            <person name="Submissions S."/>
        </authorList>
    </citation>
    <scope>NUCLEOTIDE SEQUENCE [LARGE SCALE GENOMIC DNA]</scope>
    <source>
        <strain evidence="9">DSM 15363</strain>
    </source>
</reference>
<dbReference type="GO" id="GO:0000287">
    <property type="term" value="F:magnesium ion binding"/>
    <property type="evidence" value="ECO:0007669"/>
    <property type="project" value="UniProtKB-UniRule"/>
</dbReference>
<dbReference type="PRINTS" id="PR01100">
    <property type="entry name" value="SHIKIMTKNASE"/>
</dbReference>
<comment type="pathway">
    <text evidence="7">Metabolic intermediate biosynthesis; chorismate biosynthesis; chorismate from D-erythrose 4-phosphate and phosphoenolpyruvate: step 5/7.</text>
</comment>
<dbReference type="AlphaFoldDB" id="A0A1G8BTX1"/>
<dbReference type="PANTHER" id="PTHR21087:SF16">
    <property type="entry name" value="SHIKIMATE KINASE 1, CHLOROPLASTIC"/>
    <property type="match status" value="1"/>
</dbReference>
<evidence type="ECO:0000256" key="4">
    <source>
        <dbReference type="ARBA" id="ARBA00022777"/>
    </source>
</evidence>
<evidence type="ECO:0000256" key="1">
    <source>
        <dbReference type="ARBA" id="ARBA00022605"/>
    </source>
</evidence>
<keyword evidence="7" id="KW-0460">Magnesium</keyword>
<dbReference type="Pfam" id="PF01202">
    <property type="entry name" value="SKI"/>
    <property type="match status" value="1"/>
</dbReference>
<comment type="subunit">
    <text evidence="7">Monomer.</text>
</comment>
<evidence type="ECO:0000313" key="8">
    <source>
        <dbReference type="EMBL" id="SDH36612.1"/>
    </source>
</evidence>
<evidence type="ECO:0000256" key="7">
    <source>
        <dbReference type="HAMAP-Rule" id="MF_00109"/>
    </source>
</evidence>
<keyword evidence="4 7" id="KW-0418">Kinase</keyword>
<dbReference type="RefSeq" id="WP_092467273.1">
    <property type="nucleotide sequence ID" value="NZ_FNCZ01000002.1"/>
</dbReference>
<feature type="binding site" evidence="7">
    <location>
        <position position="14"/>
    </location>
    <ligand>
        <name>Mg(2+)</name>
        <dbReference type="ChEBI" id="CHEBI:18420"/>
    </ligand>
</feature>
<sequence length="173" mass="19719">MIIVLIGYMGSGKSTIGKELATVLNCSFLDLDDYISDKENTSISNLFKTKGEIYFRKKETEYLKELINTSEPLVLALGGGTPCYGSNMDLLTGNTNVVSFYLKLSIPLLEKRLFKEREKRPLISHLNTEADLLEFIGKHLFERTQYYSKSQFTLKTDHKTQQEILEDLVAHLV</sequence>
<comment type="subcellular location">
    <subcellularLocation>
        <location evidence="7">Cytoplasm</location>
    </subcellularLocation>
</comment>
<feature type="binding site" evidence="7">
    <location>
        <position position="143"/>
    </location>
    <ligand>
        <name>substrate</name>
    </ligand>
</feature>
<evidence type="ECO:0000313" key="9">
    <source>
        <dbReference type="Proteomes" id="UP000199492"/>
    </source>
</evidence>
<feature type="binding site" evidence="7">
    <location>
        <position position="32"/>
    </location>
    <ligand>
        <name>substrate</name>
    </ligand>
</feature>
<comment type="function">
    <text evidence="7">Catalyzes the specific phosphorylation of the 3-hydroxyl group of shikimic acid using ATP as a cosubstrate.</text>
</comment>
<dbReference type="GO" id="GO:0005829">
    <property type="term" value="C:cytosol"/>
    <property type="evidence" value="ECO:0007669"/>
    <property type="project" value="TreeGrafter"/>
</dbReference>
<keyword evidence="2 7" id="KW-0808">Transferase</keyword>
<dbReference type="SUPFAM" id="SSF52540">
    <property type="entry name" value="P-loop containing nucleoside triphosphate hydrolases"/>
    <property type="match status" value="1"/>
</dbReference>
<keyword evidence="3 7" id="KW-0547">Nucleotide-binding</keyword>
<dbReference type="Gene3D" id="3.40.50.300">
    <property type="entry name" value="P-loop containing nucleotide triphosphate hydrolases"/>
    <property type="match status" value="1"/>
</dbReference>
<comment type="caution">
    <text evidence="7">Lacks conserved residue(s) required for the propagation of feature annotation.</text>
</comment>
<dbReference type="CDD" id="cd00464">
    <property type="entry name" value="SK"/>
    <property type="match status" value="1"/>
</dbReference>
<dbReference type="EMBL" id="FNCZ01000002">
    <property type="protein sequence ID" value="SDH36612.1"/>
    <property type="molecule type" value="Genomic_DNA"/>
</dbReference>
<feature type="binding site" evidence="7">
    <location>
        <position position="79"/>
    </location>
    <ligand>
        <name>substrate</name>
    </ligand>
</feature>
<dbReference type="HAMAP" id="MF_00109">
    <property type="entry name" value="Shikimate_kinase"/>
    <property type="match status" value="1"/>
</dbReference>
<keyword evidence="5 7" id="KW-0067">ATP-binding</keyword>
<dbReference type="OrthoDB" id="9800332at2"/>
<keyword evidence="7" id="KW-0479">Metal-binding</keyword>
<evidence type="ECO:0000256" key="2">
    <source>
        <dbReference type="ARBA" id="ARBA00022679"/>
    </source>
</evidence>
<name>A0A1G8BTX1_9FLAO</name>
<keyword evidence="6 7" id="KW-0057">Aromatic amino acid biosynthesis</keyword>